<evidence type="ECO:0000256" key="2">
    <source>
        <dbReference type="ARBA" id="ARBA00022670"/>
    </source>
</evidence>
<dbReference type="Pfam" id="PF04327">
    <property type="entry name" value="Peptidase_Prp"/>
    <property type="match status" value="1"/>
</dbReference>
<gene>
    <name evidence="7" type="ORF">YK48G_02970</name>
</gene>
<accession>A0ABQ3VXD4</accession>
<evidence type="ECO:0000313" key="8">
    <source>
        <dbReference type="Proteomes" id="UP000604765"/>
    </source>
</evidence>
<comment type="caution">
    <text evidence="7">The sequence shown here is derived from an EMBL/GenBank/DDBJ whole genome shotgun (WGS) entry which is preliminary data.</text>
</comment>
<dbReference type="SUPFAM" id="SSF118010">
    <property type="entry name" value="TM1457-like"/>
    <property type="match status" value="1"/>
</dbReference>
<evidence type="ECO:0000313" key="7">
    <source>
        <dbReference type="EMBL" id="GHP12872.1"/>
    </source>
</evidence>
<dbReference type="CDD" id="cd16332">
    <property type="entry name" value="Prp-like"/>
    <property type="match status" value="1"/>
</dbReference>
<dbReference type="InterPro" id="IPR007422">
    <property type="entry name" value="Peptidase_Prp"/>
</dbReference>
<keyword evidence="1" id="KW-0690">Ribosome biogenesis</keyword>
<dbReference type="Proteomes" id="UP000604765">
    <property type="component" value="Unassembled WGS sequence"/>
</dbReference>
<sequence>MIQATINHYHQYISGFIITGHADAGEYGQDIVCSAVSVLSIATVNGLQEVAGLDIEVDSHDDEGGYLSVSIPVITDSKKSIQADAILKTFQNGMADIASSYSQYINLTMTK</sequence>
<evidence type="ECO:0000256" key="5">
    <source>
        <dbReference type="ARBA" id="ARBA00044503"/>
    </source>
</evidence>
<dbReference type="PANTHER" id="PTHR39178">
    <property type="entry name" value="HYPOTHETICAL RIBOSOME-ASSOCIATED PROTEIN"/>
    <property type="match status" value="1"/>
</dbReference>
<evidence type="ECO:0000256" key="3">
    <source>
        <dbReference type="ARBA" id="ARBA00022801"/>
    </source>
</evidence>
<evidence type="ECO:0000256" key="6">
    <source>
        <dbReference type="ARBA" id="ARBA00044538"/>
    </source>
</evidence>
<proteinExistence type="inferred from homology"/>
<keyword evidence="2" id="KW-0645">Protease</keyword>
<comment type="similarity">
    <text evidence="5">Belongs to the Prp family.</text>
</comment>
<protein>
    <recommendedName>
        <fullName evidence="6">Ribosomal processing cysteine protease Prp</fullName>
    </recommendedName>
</protein>
<dbReference type="RefSeq" id="WP_203628926.1">
    <property type="nucleotide sequence ID" value="NZ_BNJR01000004.1"/>
</dbReference>
<dbReference type="PANTHER" id="PTHR39178:SF1">
    <property type="entry name" value="RIBOSOMAL-PROCESSING CYSTEINE PROTEASE PRP"/>
    <property type="match status" value="1"/>
</dbReference>
<organism evidence="7 8">
    <name type="scientific">Lentilactobacillus fungorum</name>
    <dbReference type="NCBI Taxonomy" id="2201250"/>
    <lineage>
        <taxon>Bacteria</taxon>
        <taxon>Bacillati</taxon>
        <taxon>Bacillota</taxon>
        <taxon>Bacilli</taxon>
        <taxon>Lactobacillales</taxon>
        <taxon>Lactobacillaceae</taxon>
        <taxon>Lentilactobacillus</taxon>
    </lineage>
</organism>
<evidence type="ECO:0000256" key="4">
    <source>
        <dbReference type="ARBA" id="ARBA00022807"/>
    </source>
</evidence>
<evidence type="ECO:0000256" key="1">
    <source>
        <dbReference type="ARBA" id="ARBA00022517"/>
    </source>
</evidence>
<keyword evidence="8" id="KW-1185">Reference proteome</keyword>
<dbReference type="EMBL" id="BNJR01000004">
    <property type="protein sequence ID" value="GHP12872.1"/>
    <property type="molecule type" value="Genomic_DNA"/>
</dbReference>
<dbReference type="InterPro" id="IPR036764">
    <property type="entry name" value="Peptidase_Prp_sf"/>
</dbReference>
<keyword evidence="3" id="KW-0378">Hydrolase</keyword>
<name>A0ABQ3VXD4_9LACO</name>
<reference evidence="7 8" key="1">
    <citation type="journal article" date="2021" name="Int. J. Syst. Evol. Microbiol.">
        <title>Lentilactobacillus fungorum sp. nov., isolated from spent mushroom substrates.</title>
        <authorList>
            <person name="Tohno M."/>
            <person name="Tanizawa Y."/>
            <person name="Kojima Y."/>
            <person name="Sakamoto M."/>
            <person name="Ohkuma M."/>
            <person name="Kobayashi H."/>
        </authorList>
    </citation>
    <scope>NUCLEOTIDE SEQUENCE [LARGE SCALE GENOMIC DNA]</scope>
    <source>
        <strain evidence="7 8">YK48G</strain>
    </source>
</reference>
<keyword evidence="4" id="KW-0788">Thiol protease</keyword>
<dbReference type="Gene3D" id="3.30.70.1490">
    <property type="entry name" value="Cysteine protease Prp"/>
    <property type="match status" value="1"/>
</dbReference>